<organism evidence="4">
    <name type="scientific">Tuwongella immobilis</name>
    <dbReference type="NCBI Taxonomy" id="692036"/>
    <lineage>
        <taxon>Bacteria</taxon>
        <taxon>Pseudomonadati</taxon>
        <taxon>Planctomycetota</taxon>
        <taxon>Planctomycetia</taxon>
        <taxon>Gemmatales</taxon>
        <taxon>Gemmataceae</taxon>
        <taxon>Tuwongella</taxon>
    </lineage>
</organism>
<evidence type="ECO:0000259" key="3">
    <source>
        <dbReference type="PROSITE" id="PS50164"/>
    </source>
</evidence>
<dbReference type="PANTHER" id="PTHR34477:SF1">
    <property type="entry name" value="UPF0213 PROTEIN YHBQ"/>
    <property type="match status" value="1"/>
</dbReference>
<dbReference type="Proteomes" id="UP000464378">
    <property type="component" value="Chromosome"/>
</dbReference>
<sequence>MKANSENSDPRTDLPPPIEAGDLVPPAAIQWVVYLLECVDGSLYAGMTNRLQHRLQQHLAGKASRYTRARLPVKLVYSEVVADRSAALRREAAIKRLSRPQKLALLARMEPESLAARPA</sequence>
<gene>
    <name evidence="4" type="ORF">GMBLW1_10280</name>
</gene>
<evidence type="ECO:0000256" key="2">
    <source>
        <dbReference type="SAM" id="MobiDB-lite"/>
    </source>
</evidence>
<dbReference type="AlphaFoldDB" id="A0A6C2YPW8"/>
<dbReference type="KEGG" id="tim:GMBLW1_10280"/>
<dbReference type="EMBL" id="LR586016">
    <property type="protein sequence ID" value="VIP02932.1"/>
    <property type="molecule type" value="Genomic_DNA"/>
</dbReference>
<dbReference type="PANTHER" id="PTHR34477">
    <property type="entry name" value="UPF0213 PROTEIN YHBQ"/>
    <property type="match status" value="1"/>
</dbReference>
<dbReference type="PROSITE" id="PS50164">
    <property type="entry name" value="GIY_YIG"/>
    <property type="match status" value="1"/>
</dbReference>
<dbReference type="Gene3D" id="3.40.1440.10">
    <property type="entry name" value="GIY-YIG endonuclease"/>
    <property type="match status" value="1"/>
</dbReference>
<dbReference type="InParanoid" id="A0A6C2YPW8"/>
<dbReference type="Pfam" id="PF01541">
    <property type="entry name" value="GIY-YIG"/>
    <property type="match status" value="1"/>
</dbReference>
<dbReference type="SUPFAM" id="SSF82771">
    <property type="entry name" value="GIY-YIG endonuclease"/>
    <property type="match status" value="1"/>
</dbReference>
<dbReference type="CDD" id="cd10456">
    <property type="entry name" value="GIY-YIG_UPF0213"/>
    <property type="match status" value="1"/>
</dbReference>
<dbReference type="RefSeq" id="WP_162658053.1">
    <property type="nucleotide sequence ID" value="NZ_LR593887.1"/>
</dbReference>
<dbReference type="InterPro" id="IPR050190">
    <property type="entry name" value="UPF0213_domain"/>
</dbReference>
<dbReference type="InterPro" id="IPR035901">
    <property type="entry name" value="GIY-YIG_endonuc_sf"/>
</dbReference>
<feature type="region of interest" description="Disordered" evidence="2">
    <location>
        <begin position="1"/>
        <end position="21"/>
    </location>
</feature>
<evidence type="ECO:0000256" key="1">
    <source>
        <dbReference type="ARBA" id="ARBA00007435"/>
    </source>
</evidence>
<keyword evidence="5" id="KW-1185">Reference proteome</keyword>
<dbReference type="FunCoup" id="A0A6C2YPW8">
    <property type="interactions" value="75"/>
</dbReference>
<evidence type="ECO:0000313" key="5">
    <source>
        <dbReference type="Proteomes" id="UP000464378"/>
    </source>
</evidence>
<dbReference type="EMBL" id="LR593887">
    <property type="protein sequence ID" value="VTS02884.1"/>
    <property type="molecule type" value="Genomic_DNA"/>
</dbReference>
<accession>A0A6C2YPW8</accession>
<reference evidence="4" key="1">
    <citation type="submission" date="2019-04" db="EMBL/GenBank/DDBJ databases">
        <authorList>
            <consortium name="Science for Life Laboratories"/>
        </authorList>
    </citation>
    <scope>NUCLEOTIDE SEQUENCE</scope>
    <source>
        <strain evidence="4">MBLW1</strain>
    </source>
</reference>
<feature type="domain" description="GIY-YIG" evidence="3">
    <location>
        <begin position="29"/>
        <end position="104"/>
    </location>
</feature>
<name>A0A6C2YPW8_9BACT</name>
<protein>
    <recommendedName>
        <fullName evidence="3">GIY-YIG domain-containing protein</fullName>
    </recommendedName>
</protein>
<proteinExistence type="inferred from homology"/>
<comment type="similarity">
    <text evidence="1">Belongs to the UPF0213 family.</text>
</comment>
<evidence type="ECO:0000313" key="4">
    <source>
        <dbReference type="EMBL" id="VIP02932.1"/>
    </source>
</evidence>
<dbReference type="InterPro" id="IPR000305">
    <property type="entry name" value="GIY-YIG_endonuc"/>
</dbReference>